<dbReference type="InterPro" id="IPR012337">
    <property type="entry name" value="RNaseH-like_sf"/>
</dbReference>
<dbReference type="InterPro" id="IPR025948">
    <property type="entry name" value="HTH-like_dom"/>
</dbReference>
<dbReference type="Pfam" id="PF13276">
    <property type="entry name" value="HTH_21"/>
    <property type="match status" value="1"/>
</dbReference>
<dbReference type="InterPro" id="IPR048020">
    <property type="entry name" value="Transpos_IS3"/>
</dbReference>
<dbReference type="AlphaFoldDB" id="A0A5J6PS03"/>
<proteinExistence type="predicted"/>
<dbReference type="EMBL" id="CP031700">
    <property type="protein sequence ID" value="QEY25548.1"/>
    <property type="molecule type" value="Genomic_DNA"/>
</dbReference>
<dbReference type="PANTHER" id="PTHR46889:SF4">
    <property type="entry name" value="TRANSPOSASE INSO FOR INSERTION SEQUENCE ELEMENT IS911B-RELATED"/>
    <property type="match status" value="1"/>
</dbReference>
<evidence type="ECO:0000313" key="3">
    <source>
        <dbReference type="Proteomes" id="UP000325713"/>
    </source>
</evidence>
<dbReference type="Pfam" id="PF00665">
    <property type="entry name" value="rve"/>
    <property type="match status" value="1"/>
</dbReference>
<name>A0A5J6PS03_9NEIS</name>
<accession>A0A5J6PS03</accession>
<gene>
    <name evidence="2" type="ORF">D0T92_02680</name>
</gene>
<dbReference type="InterPro" id="IPR036397">
    <property type="entry name" value="RNaseH_sf"/>
</dbReference>
<dbReference type="PROSITE" id="PS50994">
    <property type="entry name" value="INTEGRASE"/>
    <property type="match status" value="1"/>
</dbReference>
<evidence type="ECO:0000259" key="1">
    <source>
        <dbReference type="PROSITE" id="PS50994"/>
    </source>
</evidence>
<dbReference type="InterPro" id="IPR050900">
    <property type="entry name" value="Transposase_IS3/IS150/IS904"/>
</dbReference>
<dbReference type="RefSeq" id="WP_151049968.1">
    <property type="nucleotide sequence ID" value="NZ_CP031700.1"/>
</dbReference>
<reference evidence="2 3" key="1">
    <citation type="submission" date="2018-08" db="EMBL/GenBank/DDBJ databases">
        <title>Neisseria zalophi ATCC BAA-2455 complete genome.</title>
        <authorList>
            <person name="Veseli I.A."/>
            <person name="Buttler R."/>
            <person name="Mascarenhas dos Santos A.C."/>
            <person name="Pombert J.-F."/>
        </authorList>
    </citation>
    <scope>NUCLEOTIDE SEQUENCE [LARGE SCALE GENOMIC DNA]</scope>
    <source>
        <strain evidence="2 3">ATCC BAA-2455</strain>
    </source>
</reference>
<dbReference type="Proteomes" id="UP000325713">
    <property type="component" value="Chromosome"/>
</dbReference>
<dbReference type="Gene3D" id="3.30.420.10">
    <property type="entry name" value="Ribonuclease H-like superfamily/Ribonuclease H"/>
    <property type="match status" value="1"/>
</dbReference>
<dbReference type="InterPro" id="IPR001584">
    <property type="entry name" value="Integrase_cat-core"/>
</dbReference>
<dbReference type="SUPFAM" id="SSF53098">
    <property type="entry name" value="Ribonuclease H-like"/>
    <property type="match status" value="1"/>
</dbReference>
<sequence>MKSPQAERSGRQKSEAVQALRAKHPLKYLLHSAALPKSSFYYHHGRPDPDEQDKAAVAEVYARHQGRYGYRRIAATLSWNKKKVARLMKLLQLKAKVRPKKAYRHPAMGEPSDNILNRRFEAQKPNEKWLTDATEFKCSNGKLYLSPILDVFNREIVAYAMSRRPNSEMVERMLNDAVCKLTKADKVLLHSDQGVLYRTEAYRRTLAEHGIVKSMSRKGNCWDNAPMESFFAILKTECFYQEGKLSTTELMQTIDDYIRYYNHDRCSLKLKKLSPVAYRTQLEKAA</sequence>
<organism evidence="2 3">
    <name type="scientific">Neisseria zalophi</name>
    <dbReference type="NCBI Taxonomy" id="640030"/>
    <lineage>
        <taxon>Bacteria</taxon>
        <taxon>Pseudomonadati</taxon>
        <taxon>Pseudomonadota</taxon>
        <taxon>Betaproteobacteria</taxon>
        <taxon>Neisseriales</taxon>
        <taxon>Neisseriaceae</taxon>
        <taxon>Neisseria</taxon>
    </lineage>
</organism>
<dbReference type="PANTHER" id="PTHR46889">
    <property type="entry name" value="TRANSPOSASE INSF FOR INSERTION SEQUENCE IS3B-RELATED"/>
    <property type="match status" value="1"/>
</dbReference>
<dbReference type="GO" id="GO:0015074">
    <property type="term" value="P:DNA integration"/>
    <property type="evidence" value="ECO:0007669"/>
    <property type="project" value="InterPro"/>
</dbReference>
<dbReference type="GO" id="GO:0003676">
    <property type="term" value="F:nucleic acid binding"/>
    <property type="evidence" value="ECO:0007669"/>
    <property type="project" value="InterPro"/>
</dbReference>
<protein>
    <submittedName>
        <fullName evidence="2">IS3 family transposase</fullName>
    </submittedName>
</protein>
<feature type="domain" description="Integrase catalytic" evidence="1">
    <location>
        <begin position="121"/>
        <end position="283"/>
    </location>
</feature>
<evidence type="ECO:0000313" key="2">
    <source>
        <dbReference type="EMBL" id="QEY25548.1"/>
    </source>
</evidence>
<dbReference type="NCBIfam" id="NF033516">
    <property type="entry name" value="transpos_IS3"/>
    <property type="match status" value="1"/>
</dbReference>
<dbReference type="OrthoDB" id="8613975at2"/>
<keyword evidence="3" id="KW-1185">Reference proteome</keyword>
<dbReference type="Pfam" id="PF13333">
    <property type="entry name" value="rve_2"/>
    <property type="match status" value="1"/>
</dbReference>
<dbReference type="KEGG" id="nzl:D0T92_02680"/>